<dbReference type="Pfam" id="PF01066">
    <property type="entry name" value="CDP-OH_P_transf"/>
    <property type="match status" value="1"/>
</dbReference>
<evidence type="ECO:0000259" key="12">
    <source>
        <dbReference type="Pfam" id="PF12804"/>
    </source>
</evidence>
<dbReference type="InterPro" id="IPR029044">
    <property type="entry name" value="Nucleotide-diphossugar_trans"/>
</dbReference>
<evidence type="ECO:0000256" key="1">
    <source>
        <dbReference type="ARBA" id="ARBA00000729"/>
    </source>
</evidence>
<dbReference type="GO" id="GO:0016020">
    <property type="term" value="C:membrane"/>
    <property type="evidence" value="ECO:0007669"/>
    <property type="project" value="InterPro"/>
</dbReference>
<dbReference type="EC" id="2.7.7.74" evidence="4"/>
<comment type="similarity">
    <text evidence="10">Belongs to the CDP-alcohol phosphatidyltransferase class-I family.</text>
</comment>
<proteinExistence type="inferred from homology"/>
<dbReference type="Proteomes" id="UP000323166">
    <property type="component" value="Unassembled WGS sequence"/>
</dbReference>
<gene>
    <name evidence="13" type="ORF">LX24_00943</name>
</gene>
<dbReference type="SUPFAM" id="SSF53448">
    <property type="entry name" value="Nucleotide-diphospho-sugar transferases"/>
    <property type="match status" value="1"/>
</dbReference>
<dbReference type="EC" id="2.7.8.34" evidence="5"/>
<comment type="catalytic activity">
    <reaction evidence="9">
        <text>CDP-1L-myo-inositol + 1D-myo-inositol 3-phosphate = bis(1L-myo-inositol) 3,1'-phosphate 1-phosphate + CMP + H(+)</text>
        <dbReference type="Rhea" id="RHEA:31327"/>
        <dbReference type="ChEBI" id="CHEBI:15378"/>
        <dbReference type="ChEBI" id="CHEBI:58401"/>
        <dbReference type="ChEBI" id="CHEBI:60377"/>
        <dbReference type="ChEBI" id="CHEBI:62573"/>
        <dbReference type="ChEBI" id="CHEBI:62576"/>
        <dbReference type="EC" id="2.7.8.34"/>
    </reaction>
</comment>
<feature type="transmembrane region" description="Helical" evidence="11">
    <location>
        <begin position="275"/>
        <end position="295"/>
    </location>
</feature>
<accession>A0A5S4ZUT8</accession>
<dbReference type="RefSeq" id="WP_166510986.1">
    <property type="nucleotide sequence ID" value="NZ_VNHM01000004.1"/>
</dbReference>
<dbReference type="InterPro" id="IPR043130">
    <property type="entry name" value="CDP-OH_PTrfase_TM_dom"/>
</dbReference>
<comment type="similarity">
    <text evidence="2">In the C-terminal section; belongs to the CDP-alcohol phosphatidyltransferase class-I family.</text>
</comment>
<evidence type="ECO:0000256" key="3">
    <source>
        <dbReference type="ARBA" id="ARBA00007897"/>
    </source>
</evidence>
<evidence type="ECO:0000256" key="2">
    <source>
        <dbReference type="ARBA" id="ARBA00006982"/>
    </source>
</evidence>
<reference evidence="13 14" key="1">
    <citation type="submission" date="2019-07" db="EMBL/GenBank/DDBJ databases">
        <title>Genomic Encyclopedia of Type Strains, Phase I: the one thousand microbial genomes (KMG-I) project.</title>
        <authorList>
            <person name="Kyrpides N."/>
        </authorList>
    </citation>
    <scope>NUCLEOTIDE SEQUENCE [LARGE SCALE GENOMIC DNA]</scope>
    <source>
        <strain evidence="13 14">DSM 6562</strain>
    </source>
</reference>
<keyword evidence="7 10" id="KW-0808">Transferase</keyword>
<evidence type="ECO:0000256" key="5">
    <source>
        <dbReference type="ARBA" id="ARBA00013268"/>
    </source>
</evidence>
<keyword evidence="11" id="KW-0472">Membrane</keyword>
<feature type="transmembrane region" description="Helical" evidence="11">
    <location>
        <begin position="334"/>
        <end position="350"/>
    </location>
</feature>
<evidence type="ECO:0000256" key="11">
    <source>
        <dbReference type="SAM" id="Phobius"/>
    </source>
</evidence>
<feature type="transmembrane region" description="Helical" evidence="11">
    <location>
        <begin position="404"/>
        <end position="426"/>
    </location>
</feature>
<sequence>MRAVLLAAGEGKRLRHYFKRPKPLIHLLGLPLIERNILTLRECGIKDFIIITGCYDSALRDCLGTGEKMGINIKYLYNPDWKLGNGLSAHTFHKEFKRDEKFILMMADHIIGSDVIKDFVAEAGNIKQNEILLAADRRLEGVYDLPECTKIKAENNYALELGKGLQEFNAVDCGLFIGTGALLDALSGSIAEGRYALTDAVNRLAGLNRVKLHFIDGPWVDVDDLASYKHAEKMLLQSLIPPKDGLVSKFINRKFSLVITKFLAQTGATPNQITFFSFLIAVASAICFATANPLCGGLLAQFSSIVDGVDGEMARLKFLKSNYGGIFDSILDRYADFLIIIGMTYAWYAATGNTTALLVGSAALTGMPMSMLFKEKFQAVTGKPFLPGYDGISRYLLANRDGRLFIIMLGGIFNLLPFTLILLAAVTHLQTLIRLYNARKLA</sequence>
<dbReference type="GO" id="GO:0016780">
    <property type="term" value="F:phosphotransferase activity, for other substituted phosphate groups"/>
    <property type="evidence" value="ECO:0007669"/>
    <property type="project" value="InterPro"/>
</dbReference>
<name>A0A5S4ZUT8_9FIRM</name>
<evidence type="ECO:0000313" key="13">
    <source>
        <dbReference type="EMBL" id="TYO96475.1"/>
    </source>
</evidence>
<dbReference type="InterPro" id="IPR000462">
    <property type="entry name" value="CDP-OH_P_trans"/>
</dbReference>
<dbReference type="PROSITE" id="PS00379">
    <property type="entry name" value="CDP_ALCOHOL_P_TRANSF"/>
    <property type="match status" value="1"/>
</dbReference>
<organism evidence="13 14">
    <name type="scientific">Desulfallas thermosapovorans DSM 6562</name>
    <dbReference type="NCBI Taxonomy" id="1121431"/>
    <lineage>
        <taxon>Bacteria</taxon>
        <taxon>Bacillati</taxon>
        <taxon>Bacillota</taxon>
        <taxon>Clostridia</taxon>
        <taxon>Eubacteriales</taxon>
        <taxon>Desulfallaceae</taxon>
        <taxon>Desulfallas</taxon>
    </lineage>
</organism>
<evidence type="ECO:0000256" key="7">
    <source>
        <dbReference type="ARBA" id="ARBA00022679"/>
    </source>
</evidence>
<dbReference type="EMBL" id="VNHM01000004">
    <property type="protein sequence ID" value="TYO96475.1"/>
    <property type="molecule type" value="Genomic_DNA"/>
</dbReference>
<dbReference type="PANTHER" id="PTHR43584">
    <property type="entry name" value="NUCLEOTIDYL TRANSFERASE"/>
    <property type="match status" value="1"/>
</dbReference>
<protein>
    <recommendedName>
        <fullName evidence="6">Bifunctional IPC transferase and DIPP synthase</fullName>
        <ecNumber evidence="4">2.7.7.74</ecNumber>
        <ecNumber evidence="5">2.7.8.34</ecNumber>
    </recommendedName>
</protein>
<keyword evidence="14" id="KW-1185">Reference proteome</keyword>
<comment type="similarity">
    <text evidence="3">In the N-terminal section; belongs to the MobA family.</text>
</comment>
<evidence type="ECO:0000256" key="9">
    <source>
        <dbReference type="ARBA" id="ARBA00049235"/>
    </source>
</evidence>
<dbReference type="InterPro" id="IPR025877">
    <property type="entry name" value="MobA-like_NTP_Trfase"/>
</dbReference>
<dbReference type="PANTHER" id="PTHR43584:SF8">
    <property type="entry name" value="N-ACETYLMURAMATE ALPHA-1-PHOSPHATE URIDYLYLTRANSFERASE"/>
    <property type="match status" value="1"/>
</dbReference>
<evidence type="ECO:0000256" key="8">
    <source>
        <dbReference type="ARBA" id="ARBA00022695"/>
    </source>
</evidence>
<feature type="domain" description="MobA-like NTP transferase" evidence="12">
    <location>
        <begin position="3"/>
        <end position="126"/>
    </location>
</feature>
<keyword evidence="11" id="KW-1133">Transmembrane helix</keyword>
<dbReference type="InterPro" id="IPR048254">
    <property type="entry name" value="CDP_ALCOHOL_P_TRANSF_CS"/>
</dbReference>
<evidence type="ECO:0000256" key="6">
    <source>
        <dbReference type="ARBA" id="ARBA00018322"/>
    </source>
</evidence>
<dbReference type="AlphaFoldDB" id="A0A5S4ZUT8"/>
<comment type="caution">
    <text evidence="13">The sequence shown here is derived from an EMBL/GenBank/DDBJ whole genome shotgun (WGS) entry which is preliminary data.</text>
</comment>
<dbReference type="Gene3D" id="3.90.550.10">
    <property type="entry name" value="Spore Coat Polysaccharide Biosynthesis Protein SpsA, Chain A"/>
    <property type="match status" value="1"/>
</dbReference>
<dbReference type="GO" id="GO:0008654">
    <property type="term" value="P:phospholipid biosynthetic process"/>
    <property type="evidence" value="ECO:0007669"/>
    <property type="project" value="InterPro"/>
</dbReference>
<dbReference type="GO" id="GO:0016779">
    <property type="term" value="F:nucleotidyltransferase activity"/>
    <property type="evidence" value="ECO:0007669"/>
    <property type="project" value="UniProtKB-KW"/>
</dbReference>
<comment type="catalytic activity">
    <reaction evidence="1">
        <text>1D-myo-inositol 3-phosphate + CTP + H(+) = CDP-1L-myo-inositol + diphosphate</text>
        <dbReference type="Rhea" id="RHEA:30647"/>
        <dbReference type="ChEBI" id="CHEBI:15378"/>
        <dbReference type="ChEBI" id="CHEBI:33019"/>
        <dbReference type="ChEBI" id="CHEBI:37563"/>
        <dbReference type="ChEBI" id="CHEBI:58401"/>
        <dbReference type="ChEBI" id="CHEBI:62573"/>
        <dbReference type="EC" id="2.7.7.74"/>
    </reaction>
</comment>
<keyword evidence="8" id="KW-0548">Nucleotidyltransferase</keyword>
<evidence type="ECO:0000256" key="4">
    <source>
        <dbReference type="ARBA" id="ARBA00012504"/>
    </source>
</evidence>
<evidence type="ECO:0000256" key="10">
    <source>
        <dbReference type="RuleBase" id="RU003750"/>
    </source>
</evidence>
<dbReference type="InterPro" id="IPR050065">
    <property type="entry name" value="GlmU-like"/>
</dbReference>
<dbReference type="Gene3D" id="1.20.120.1760">
    <property type="match status" value="1"/>
</dbReference>
<dbReference type="Pfam" id="PF12804">
    <property type="entry name" value="NTP_transf_3"/>
    <property type="match status" value="1"/>
</dbReference>
<keyword evidence="11" id="KW-0812">Transmembrane</keyword>
<evidence type="ECO:0000313" key="14">
    <source>
        <dbReference type="Proteomes" id="UP000323166"/>
    </source>
</evidence>